<reference evidence="1 2" key="1">
    <citation type="submission" date="2020-08" db="EMBL/GenBank/DDBJ databases">
        <title>Sequencing the genomes of 1000 actinobacteria strains.</title>
        <authorList>
            <person name="Klenk H.-P."/>
        </authorList>
    </citation>
    <scope>NUCLEOTIDE SEQUENCE [LARGE SCALE GENOMIC DNA]</scope>
    <source>
        <strain evidence="1 2">DSM 46659</strain>
    </source>
</reference>
<gene>
    <name evidence="1" type="ORF">HNR23_001031</name>
</gene>
<protein>
    <submittedName>
        <fullName evidence="1">Uncharacterized protein</fullName>
    </submittedName>
</protein>
<name>A0A7W9YG97_9ACTN</name>
<keyword evidence="2" id="KW-1185">Reference proteome</keyword>
<dbReference type="Proteomes" id="UP000546642">
    <property type="component" value="Unassembled WGS sequence"/>
</dbReference>
<dbReference type="RefSeq" id="WP_343070428.1">
    <property type="nucleotide sequence ID" value="NZ_JACHDS010000001.1"/>
</dbReference>
<dbReference type="AlphaFoldDB" id="A0A7W9YG97"/>
<sequence>MITLRQARLAKRLLRERFGADPRIRGIGVTGGPRTGFAVEVLLRRPMDAPGPDVQRVESADDGGGGVCEVPVRWRVVGGIGPLGAKK</sequence>
<evidence type="ECO:0000313" key="1">
    <source>
        <dbReference type="EMBL" id="MBB6170971.1"/>
    </source>
</evidence>
<evidence type="ECO:0000313" key="2">
    <source>
        <dbReference type="Proteomes" id="UP000546642"/>
    </source>
</evidence>
<comment type="caution">
    <text evidence="1">The sequence shown here is derived from an EMBL/GenBank/DDBJ whole genome shotgun (WGS) entry which is preliminary data.</text>
</comment>
<organism evidence="1 2">
    <name type="scientific">Nocardiopsis mwathae</name>
    <dbReference type="NCBI Taxonomy" id="1472723"/>
    <lineage>
        <taxon>Bacteria</taxon>
        <taxon>Bacillati</taxon>
        <taxon>Actinomycetota</taxon>
        <taxon>Actinomycetes</taxon>
        <taxon>Streptosporangiales</taxon>
        <taxon>Nocardiopsidaceae</taxon>
        <taxon>Nocardiopsis</taxon>
    </lineage>
</organism>
<accession>A0A7W9YG97</accession>
<proteinExistence type="predicted"/>
<dbReference type="EMBL" id="JACHDS010000001">
    <property type="protein sequence ID" value="MBB6170971.1"/>
    <property type="molecule type" value="Genomic_DNA"/>
</dbReference>